<organism evidence="2 3">
    <name type="scientific">Faecalicatena contorta</name>
    <dbReference type="NCBI Taxonomy" id="39482"/>
    <lineage>
        <taxon>Bacteria</taxon>
        <taxon>Bacillati</taxon>
        <taxon>Bacillota</taxon>
        <taxon>Clostridia</taxon>
        <taxon>Lachnospirales</taxon>
        <taxon>Lachnospiraceae</taxon>
        <taxon>Faecalicatena</taxon>
    </lineage>
</organism>
<sequence>MKLTEDIYLVGSAEFGISNEYDCHVYLIDGGEEAALIDCGVGYDTERILQNIREVIDIRKLKRVYLTHLHADHCGGGRDLQKLGIEVAAPLREWKDMQENPEDVKEAYEISRHTGCYPEGREYLFPEPDTFLQGKDEVRVGKYCLKAIEVRGHSAGMLLYLLDDGKRKVLFSGDYVFANGVVGLLNCPGCDLSLYRKDIKKLAGLDLDILFPGHRMVILSHAQDHVDKAIYHMSRAFMPPSF</sequence>
<dbReference type="InterPro" id="IPR050855">
    <property type="entry name" value="NDM-1-like"/>
</dbReference>
<dbReference type="InterPro" id="IPR001279">
    <property type="entry name" value="Metallo-B-lactamas"/>
</dbReference>
<dbReference type="OrthoDB" id="9802248at2"/>
<evidence type="ECO:0000259" key="1">
    <source>
        <dbReference type="SMART" id="SM00849"/>
    </source>
</evidence>
<feature type="domain" description="Metallo-beta-lactamase" evidence="1">
    <location>
        <begin position="22"/>
        <end position="214"/>
    </location>
</feature>
<gene>
    <name evidence="2" type="ORF">ERS852491_02095</name>
</gene>
<evidence type="ECO:0000313" key="2">
    <source>
        <dbReference type="EMBL" id="CUO40258.1"/>
    </source>
</evidence>
<protein>
    <submittedName>
        <fullName evidence="2">Ribonuclease Z</fullName>
    </submittedName>
</protein>
<dbReference type="Pfam" id="PF00753">
    <property type="entry name" value="Lactamase_B"/>
    <property type="match status" value="1"/>
</dbReference>
<dbReference type="Proteomes" id="UP000095544">
    <property type="component" value="Unassembled WGS sequence"/>
</dbReference>
<dbReference type="Gene3D" id="3.60.15.10">
    <property type="entry name" value="Ribonuclease Z/Hydroxyacylglutathione hydrolase-like"/>
    <property type="match status" value="1"/>
</dbReference>
<dbReference type="SUPFAM" id="SSF56281">
    <property type="entry name" value="Metallo-hydrolase/oxidoreductase"/>
    <property type="match status" value="1"/>
</dbReference>
<dbReference type="RefSeq" id="WP_050640519.1">
    <property type="nucleotide sequence ID" value="NZ_CABKUE010000008.1"/>
</dbReference>
<dbReference type="PANTHER" id="PTHR42951:SF4">
    <property type="entry name" value="ACYL-COENZYME A THIOESTERASE MBLAC2"/>
    <property type="match status" value="1"/>
</dbReference>
<name>A0A174EUA0_9FIRM</name>
<dbReference type="EMBL" id="CYZU01000017">
    <property type="protein sequence ID" value="CUO40258.1"/>
    <property type="molecule type" value="Genomic_DNA"/>
</dbReference>
<evidence type="ECO:0000313" key="3">
    <source>
        <dbReference type="Proteomes" id="UP000095544"/>
    </source>
</evidence>
<dbReference type="CDD" id="cd06262">
    <property type="entry name" value="metallo-hydrolase-like_MBL-fold"/>
    <property type="match status" value="1"/>
</dbReference>
<dbReference type="SMART" id="SM00849">
    <property type="entry name" value="Lactamase_B"/>
    <property type="match status" value="1"/>
</dbReference>
<dbReference type="PANTHER" id="PTHR42951">
    <property type="entry name" value="METALLO-BETA-LACTAMASE DOMAIN-CONTAINING"/>
    <property type="match status" value="1"/>
</dbReference>
<proteinExistence type="predicted"/>
<reference evidence="2 3" key="1">
    <citation type="submission" date="2015-09" db="EMBL/GenBank/DDBJ databases">
        <authorList>
            <consortium name="Pathogen Informatics"/>
        </authorList>
    </citation>
    <scope>NUCLEOTIDE SEQUENCE [LARGE SCALE GENOMIC DNA]</scope>
    <source>
        <strain evidence="2 3">2789STDY5834876</strain>
    </source>
</reference>
<dbReference type="AlphaFoldDB" id="A0A174EUA0"/>
<dbReference type="InterPro" id="IPR036866">
    <property type="entry name" value="RibonucZ/Hydroxyglut_hydro"/>
</dbReference>
<accession>A0A174EUA0</accession>
<dbReference type="STRING" id="39482.ERS852491_02095"/>